<feature type="compositionally biased region" description="Basic and acidic residues" evidence="1">
    <location>
        <begin position="1"/>
        <end position="18"/>
    </location>
</feature>
<dbReference type="EMBL" id="BMLN01000001">
    <property type="protein sequence ID" value="GGN91821.1"/>
    <property type="molecule type" value="Genomic_DNA"/>
</dbReference>
<protein>
    <recommendedName>
        <fullName evidence="4">NUMOD3 motif-containing protein</fullName>
    </recommendedName>
</protein>
<evidence type="ECO:0000256" key="1">
    <source>
        <dbReference type="SAM" id="MobiDB-lite"/>
    </source>
</evidence>
<organism evidence="2 3">
    <name type="scientific">Saccharibacillus kuerlensis</name>
    <dbReference type="NCBI Taxonomy" id="459527"/>
    <lineage>
        <taxon>Bacteria</taxon>
        <taxon>Bacillati</taxon>
        <taxon>Bacillota</taxon>
        <taxon>Bacilli</taxon>
        <taxon>Bacillales</taxon>
        <taxon>Paenibacillaceae</taxon>
        <taxon>Saccharibacillus</taxon>
    </lineage>
</organism>
<comment type="caution">
    <text evidence="2">The sequence shown here is derived from an EMBL/GenBank/DDBJ whole genome shotgun (WGS) entry which is preliminary data.</text>
</comment>
<keyword evidence="3" id="KW-1185">Reference proteome</keyword>
<feature type="compositionally biased region" description="Basic and acidic residues" evidence="1">
    <location>
        <begin position="41"/>
        <end position="53"/>
    </location>
</feature>
<gene>
    <name evidence="2" type="ORF">GCM10010969_03670</name>
</gene>
<evidence type="ECO:0000313" key="2">
    <source>
        <dbReference type="EMBL" id="GGN91821.1"/>
    </source>
</evidence>
<feature type="region of interest" description="Disordered" evidence="1">
    <location>
        <begin position="1"/>
        <end position="75"/>
    </location>
</feature>
<accession>A0ABQ2KSB5</accession>
<evidence type="ECO:0000313" key="3">
    <source>
        <dbReference type="Proteomes" id="UP000606653"/>
    </source>
</evidence>
<name>A0ABQ2KSB5_9BACL</name>
<dbReference type="Proteomes" id="UP000606653">
    <property type="component" value="Unassembled WGS sequence"/>
</dbReference>
<proteinExistence type="predicted"/>
<reference evidence="3" key="1">
    <citation type="journal article" date="2019" name="Int. J. Syst. Evol. Microbiol.">
        <title>The Global Catalogue of Microorganisms (GCM) 10K type strain sequencing project: providing services to taxonomists for standard genome sequencing and annotation.</title>
        <authorList>
            <consortium name="The Broad Institute Genomics Platform"/>
            <consortium name="The Broad Institute Genome Sequencing Center for Infectious Disease"/>
            <person name="Wu L."/>
            <person name="Ma J."/>
        </authorList>
    </citation>
    <scope>NUCLEOTIDE SEQUENCE [LARGE SCALE GENOMIC DNA]</scope>
    <source>
        <strain evidence="3">CGMCC 1.6964</strain>
    </source>
</reference>
<evidence type="ECO:0008006" key="4">
    <source>
        <dbReference type="Google" id="ProtNLM"/>
    </source>
</evidence>
<sequence>MEEDWHEISEETKERLEKTYALTRPETNSLEQSKSRKVSRDRKVSREMYRNREAGAAVVGKPGRRSSIHGQTIKL</sequence>